<dbReference type="Gene3D" id="2.60.40.10">
    <property type="entry name" value="Immunoglobulins"/>
    <property type="match status" value="1"/>
</dbReference>
<dbReference type="EMBL" id="FOFA01000006">
    <property type="protein sequence ID" value="SEQ82810.1"/>
    <property type="molecule type" value="Genomic_DNA"/>
</dbReference>
<dbReference type="InterPro" id="IPR013783">
    <property type="entry name" value="Ig-like_fold"/>
</dbReference>
<reference evidence="3" key="1">
    <citation type="submission" date="2016-10" db="EMBL/GenBank/DDBJ databases">
        <authorList>
            <person name="Varghese N."/>
            <person name="Submissions S."/>
        </authorList>
    </citation>
    <scope>NUCLEOTIDE SEQUENCE [LARGE SCALE GENOMIC DNA]</scope>
    <source>
        <strain evidence="3">CGMCC 4.6856</strain>
    </source>
</reference>
<evidence type="ECO:0000313" key="3">
    <source>
        <dbReference type="Proteomes" id="UP000198504"/>
    </source>
</evidence>
<accession>A0A1H9J7H4</accession>
<organism evidence="2 3">
    <name type="scientific">Microlunatus flavus</name>
    <dbReference type="NCBI Taxonomy" id="1036181"/>
    <lineage>
        <taxon>Bacteria</taxon>
        <taxon>Bacillati</taxon>
        <taxon>Actinomycetota</taxon>
        <taxon>Actinomycetes</taxon>
        <taxon>Propionibacteriales</taxon>
        <taxon>Propionibacteriaceae</taxon>
        <taxon>Microlunatus</taxon>
    </lineage>
</organism>
<sequence length="651" mass="65736">MEHYSRGVTNPSQTRSGAARRSRRARRLTGAAATVLLVVGVATTSEAVTRVTVTNPGGLTAVGPVNTDHGFPAWYGDSAGTRVEPCLDGDDPLCGFLPGDIPDPDVPVAFPDNFPGEFFYQLVDSSLTLPGGGSATLTLGLEAAFANDDPIAGDQLTFARTRIVVKGAQRSTTVTFKHPFGEATVDTDATGAGRLVQDISPAVGNFSTALKSNFGPFLRWDPAVAPAAPAGYLGDPAQTHTVVGGRNGVNQFGAFATDGSRIASTDQFSVSGKLATNTGVTADLAQVHGGFLDVFATSTGAQLEVAGVDGQYARTPMTNDAGSSRHYARIALAAGAKPASVTVRNIADKPVSTSVVKLADVTVTRADYDGTTLTVAADGDDASYPLTVVGIGSLPSKAPVEFGVTAPPATVSVRSSTGSPVTFPVTVTGGAVTPPGLPPVPPAPDPGPQDDNTGNNPAPSAPVVAVAAPTPTLPGGTVTLDASGTTGATSYAWTTVSAPTGASLAGATTSKPTLTLPFATTTAATAPAQPWAPVVLKVVATNAAGSSETQVTVPVKQDVVTVLAGARHRLGTELRIDGTSLVDGQAGVRTPATTVVVWDTTNPAAPVKLGTAPVDTLGAWPLRQKPGPTRQVTSVLVQSTRGGSTTATVGR</sequence>
<proteinExistence type="predicted"/>
<dbReference type="GO" id="GO:0005975">
    <property type="term" value="P:carbohydrate metabolic process"/>
    <property type="evidence" value="ECO:0007669"/>
    <property type="project" value="UniProtKB-ARBA"/>
</dbReference>
<protein>
    <submittedName>
        <fullName evidence="2">Uncharacterized protein</fullName>
    </submittedName>
</protein>
<dbReference type="STRING" id="1036181.SAMN05421756_106114"/>
<dbReference type="AlphaFoldDB" id="A0A1H9J7H4"/>
<gene>
    <name evidence="2" type="ORF">SAMN05421756_106114</name>
</gene>
<evidence type="ECO:0000256" key="1">
    <source>
        <dbReference type="SAM" id="MobiDB-lite"/>
    </source>
</evidence>
<keyword evidence="3" id="KW-1185">Reference proteome</keyword>
<feature type="compositionally biased region" description="Pro residues" evidence="1">
    <location>
        <begin position="435"/>
        <end position="447"/>
    </location>
</feature>
<evidence type="ECO:0000313" key="2">
    <source>
        <dbReference type="EMBL" id="SEQ82810.1"/>
    </source>
</evidence>
<dbReference type="Proteomes" id="UP000198504">
    <property type="component" value="Unassembled WGS sequence"/>
</dbReference>
<name>A0A1H9J7H4_9ACTN</name>
<feature type="region of interest" description="Disordered" evidence="1">
    <location>
        <begin position="429"/>
        <end position="462"/>
    </location>
</feature>
<feature type="region of interest" description="Disordered" evidence="1">
    <location>
        <begin position="1"/>
        <end position="26"/>
    </location>
</feature>